<dbReference type="EMBL" id="CP000125">
    <property type="protein sequence ID" value="ABA52541.1"/>
    <property type="molecule type" value="Genomic_DNA"/>
</dbReference>
<name>Q3JHP6_BURP1</name>
<evidence type="ECO:0000256" key="2">
    <source>
        <dbReference type="SAM" id="Phobius"/>
    </source>
</evidence>
<evidence type="ECO:0000313" key="3">
    <source>
        <dbReference type="EMBL" id="ABA52541.1"/>
    </source>
</evidence>
<evidence type="ECO:0000256" key="1">
    <source>
        <dbReference type="SAM" id="MobiDB-lite"/>
    </source>
</evidence>
<feature type="compositionally biased region" description="Low complexity" evidence="1">
    <location>
        <begin position="410"/>
        <end position="440"/>
    </location>
</feature>
<dbReference type="AlphaFoldDB" id="Q3JHP6"/>
<reference evidence="3 4" key="1">
    <citation type="submission" date="2005-09" db="EMBL/GenBank/DDBJ databases">
        <authorList>
            <person name="Woods D.E."/>
            <person name="Nierman W.C."/>
        </authorList>
    </citation>
    <scope>NUCLEOTIDE SEQUENCE [LARGE SCALE GENOMIC DNA]</scope>
    <source>
        <strain evidence="3 4">1710b</strain>
    </source>
</reference>
<feature type="compositionally biased region" description="Basic residues" evidence="1">
    <location>
        <begin position="505"/>
        <end position="518"/>
    </location>
</feature>
<keyword evidence="2" id="KW-0812">Transmembrane</keyword>
<organism evidence="3 4">
    <name type="scientific">Burkholderia pseudomallei (strain 1710b)</name>
    <dbReference type="NCBI Taxonomy" id="320372"/>
    <lineage>
        <taxon>Bacteria</taxon>
        <taxon>Pseudomonadati</taxon>
        <taxon>Pseudomonadota</taxon>
        <taxon>Betaproteobacteria</taxon>
        <taxon>Burkholderiales</taxon>
        <taxon>Burkholderiaceae</taxon>
        <taxon>Burkholderia</taxon>
        <taxon>pseudomallei group</taxon>
    </lineage>
</organism>
<evidence type="ECO:0000313" key="4">
    <source>
        <dbReference type="Proteomes" id="UP000002700"/>
    </source>
</evidence>
<feature type="region of interest" description="Disordered" evidence="1">
    <location>
        <begin position="410"/>
        <end position="447"/>
    </location>
</feature>
<feature type="region of interest" description="Disordered" evidence="1">
    <location>
        <begin position="501"/>
        <end position="530"/>
    </location>
</feature>
<dbReference type="EnsemblBacteria" id="ABA52541">
    <property type="protein sequence ID" value="ABA52541"/>
    <property type="gene ID" value="BURPS1710b_A1750"/>
</dbReference>
<keyword evidence="2" id="KW-1133">Transmembrane helix</keyword>
<protein>
    <submittedName>
        <fullName evidence="3">Uncharacterized protein</fullName>
    </submittedName>
</protein>
<sequence length="583" mass="63994">MCDIASRRSVAALFSSAHMTRAMRPLGRHCGARQAACQAIDLRTHFVLPLRQRRDRRALGRLGGDEPVDALLHRSKLIALPRQLHRLDDPRDDRGEQDHREREQQAVHAAHLRIGRSAQVDRLRLKCADPVGERTQLRIGIGGGGGRRRLCGSRGQQGRRWIRRTRMGLRRVHRRAIRRCRKRPRLGRPTAHRCITARHGRGRRIPNRIGRNSAISRRLAAGRLAAERPAVNPRAFGNRVFGRPASTRTALGRLLAAIRAPRRRTPRAGRPGSRRLVDAGLRRRRLGRVGRRRAAPNDGRAGRCVLTGARFGVHALAHALIQALVRLYRSRALAVRRFGVDAPVGVALRILPIRCRRFTEAAQQIRLFARGLRRVRRRARAACIGIGIGIGTGIGIGIGIGTGIGISTGTSTSTSTSTGTGTSTSTSTSTGTSTGISTSTAPRPVETAETARLHARRIVRRFIDRHAGGRFVRPRVFFEGRAEQVKCVLVARRVARGGVAAGPGRRARLPGAARRRGARPPPGWGRTGRTGTWGCCEIGHGSFSGAPHARRIRLRTISGRRHCLMPAARGPRVSHPASRPCAR</sequence>
<dbReference type="KEGG" id="bpm:BURPS1710b_A1750"/>
<keyword evidence="2" id="KW-0472">Membrane</keyword>
<accession>Q3JHP6</accession>
<dbReference type="Proteomes" id="UP000002700">
    <property type="component" value="Chromosome II"/>
</dbReference>
<feature type="region of interest" description="Disordered" evidence="1">
    <location>
        <begin position="83"/>
        <end position="105"/>
    </location>
</feature>
<dbReference type="HOGENOM" id="CLU_033407_0_0_4"/>
<feature type="transmembrane region" description="Helical" evidence="2">
    <location>
        <begin position="381"/>
        <end position="406"/>
    </location>
</feature>
<gene>
    <name evidence="3" type="ordered locus">BURPS1710b_A1750</name>
</gene>
<proteinExistence type="predicted"/>
<feature type="compositionally biased region" description="Basic and acidic residues" evidence="1">
    <location>
        <begin position="85"/>
        <end position="105"/>
    </location>
</feature>